<keyword evidence="3" id="KW-1185">Reference proteome</keyword>
<dbReference type="eggNOG" id="COG3172">
    <property type="taxonomic scope" value="Bacteria"/>
</dbReference>
<evidence type="ECO:0000259" key="1">
    <source>
        <dbReference type="Pfam" id="PF13521"/>
    </source>
</evidence>
<dbReference type="AlphaFoldDB" id="R4KNP8"/>
<evidence type="ECO:0000313" key="3">
    <source>
        <dbReference type="Proteomes" id="UP000013520"/>
    </source>
</evidence>
<keyword evidence="2" id="KW-0418">Kinase</keyword>
<dbReference type="GO" id="GO:0016301">
    <property type="term" value="F:kinase activity"/>
    <property type="evidence" value="ECO:0007669"/>
    <property type="project" value="UniProtKB-KW"/>
</dbReference>
<proteinExistence type="predicted"/>
<evidence type="ECO:0000313" key="2">
    <source>
        <dbReference type="EMBL" id="AGL02175.1"/>
    </source>
</evidence>
<dbReference type="OrthoDB" id="7351510at2"/>
<dbReference type="Proteomes" id="UP000013520">
    <property type="component" value="Chromosome"/>
</dbReference>
<dbReference type="EMBL" id="CP003273">
    <property type="protein sequence ID" value="AGL02175.1"/>
    <property type="molecule type" value="Genomic_DNA"/>
</dbReference>
<sequence>MKIGLCGAQGTGKTTLSKALATELGLPLIEEQARVAAKYFGITRPSRDIKDRPELGLAFEVHCLILQLQSEDRYKQGFVSDRTVIDIAVYWSKWLAHTTPAAINRFIYELCKRRAKKYDMVLYVSPEIPLENDEFRNANPEYQKELDFWVRAMLKVCKPPVIFKVTGTLEERMNQILSLLKGNR</sequence>
<dbReference type="HOGENOM" id="CLU_1287086_0_0_9"/>
<accession>R4KNP8</accession>
<gene>
    <name evidence="2" type="ORF">Desgi_2773</name>
</gene>
<dbReference type="Pfam" id="PF13521">
    <property type="entry name" value="AAA_28"/>
    <property type="match status" value="1"/>
</dbReference>
<dbReference type="Gene3D" id="3.40.50.300">
    <property type="entry name" value="P-loop containing nucleotide triphosphate hydrolases"/>
    <property type="match status" value="1"/>
</dbReference>
<keyword evidence="2" id="KW-0808">Transferase</keyword>
<protein>
    <submittedName>
        <fullName evidence="2">Shikimate kinase</fullName>
    </submittedName>
</protein>
<dbReference type="InterPro" id="IPR038727">
    <property type="entry name" value="NadR/Ttd14_AAA_dom"/>
</dbReference>
<feature type="domain" description="NadR/Ttd14 AAA" evidence="1">
    <location>
        <begin position="2"/>
        <end position="172"/>
    </location>
</feature>
<dbReference type="STRING" id="767817.Desgi_2773"/>
<reference evidence="2 3" key="1">
    <citation type="submission" date="2012-01" db="EMBL/GenBank/DDBJ databases">
        <title>Complete sequence of Desulfotomaculum gibsoniae DSM 7213.</title>
        <authorList>
            <consortium name="US DOE Joint Genome Institute"/>
            <person name="Lucas S."/>
            <person name="Han J."/>
            <person name="Lapidus A."/>
            <person name="Cheng J.-F."/>
            <person name="Goodwin L."/>
            <person name="Pitluck S."/>
            <person name="Peters L."/>
            <person name="Ovchinnikova G."/>
            <person name="Teshima H."/>
            <person name="Detter J.C."/>
            <person name="Han C."/>
            <person name="Tapia R."/>
            <person name="Land M."/>
            <person name="Hauser L."/>
            <person name="Kyrpides N."/>
            <person name="Ivanova N."/>
            <person name="Pagani I."/>
            <person name="Parshina S."/>
            <person name="Plugge C."/>
            <person name="Muyzer G."/>
            <person name="Kuever J."/>
            <person name="Ivanova A."/>
            <person name="Nazina T."/>
            <person name="Klenk H.-P."/>
            <person name="Brambilla E."/>
            <person name="Spring S."/>
            <person name="Stams A.F."/>
            <person name="Woyke T."/>
        </authorList>
    </citation>
    <scope>NUCLEOTIDE SEQUENCE [LARGE SCALE GENOMIC DNA]</scope>
    <source>
        <strain evidence="2 3">DSM 7213</strain>
    </source>
</reference>
<dbReference type="KEGG" id="dgi:Desgi_2773"/>
<dbReference type="InterPro" id="IPR027417">
    <property type="entry name" value="P-loop_NTPase"/>
</dbReference>
<dbReference type="SUPFAM" id="SSF52540">
    <property type="entry name" value="P-loop containing nucleoside triphosphate hydrolases"/>
    <property type="match status" value="1"/>
</dbReference>
<name>R4KNP8_9FIRM</name>
<dbReference type="RefSeq" id="WP_006523643.1">
    <property type="nucleotide sequence ID" value="NC_021184.1"/>
</dbReference>
<organism evidence="2 3">
    <name type="scientific">Desulfoscipio gibsoniae DSM 7213</name>
    <dbReference type="NCBI Taxonomy" id="767817"/>
    <lineage>
        <taxon>Bacteria</taxon>
        <taxon>Bacillati</taxon>
        <taxon>Bacillota</taxon>
        <taxon>Clostridia</taxon>
        <taxon>Eubacteriales</taxon>
        <taxon>Desulfallaceae</taxon>
        <taxon>Desulfoscipio</taxon>
    </lineage>
</organism>